<keyword evidence="2 3" id="KW-0732">Signal</keyword>
<feature type="signal peptide" evidence="3">
    <location>
        <begin position="1"/>
        <end position="24"/>
    </location>
</feature>
<dbReference type="Proteomes" id="UP001647436">
    <property type="component" value="Unassembled WGS sequence"/>
</dbReference>
<dbReference type="SUPFAM" id="SSF53822">
    <property type="entry name" value="Periplasmic binding protein-like I"/>
    <property type="match status" value="1"/>
</dbReference>
<evidence type="ECO:0000313" key="6">
    <source>
        <dbReference type="Proteomes" id="UP001647436"/>
    </source>
</evidence>
<dbReference type="Gene3D" id="3.40.50.2300">
    <property type="match status" value="2"/>
</dbReference>
<evidence type="ECO:0000256" key="2">
    <source>
        <dbReference type="ARBA" id="ARBA00022729"/>
    </source>
</evidence>
<gene>
    <name evidence="5" type="ORF">DJFAAGMI_00014</name>
</gene>
<feature type="domain" description="Leucine-binding protein" evidence="4">
    <location>
        <begin position="27"/>
        <end position="367"/>
    </location>
</feature>
<feature type="chain" id="PRO_5045599906" description="Leucine-binding protein domain-containing protein" evidence="3">
    <location>
        <begin position="25"/>
        <end position="395"/>
    </location>
</feature>
<reference evidence="5 6" key="1">
    <citation type="submission" date="2020-03" db="EMBL/GenBank/DDBJ databases">
        <title>The role of nitrogen metabolism on polyethylene biodegradation.</title>
        <authorList>
            <person name="Peixoto J."/>
            <person name="Vizzotto C.S."/>
            <person name="Ramos A."/>
            <person name="Alves G."/>
            <person name="Steindorff A."/>
            <person name="Kruger R."/>
        </authorList>
    </citation>
    <scope>NUCLEOTIDE SEQUENCE [LARGE SCALE GENOMIC DNA]</scope>
    <source>
        <strain evidence="5 6">PE63</strain>
    </source>
</reference>
<dbReference type="PANTHER" id="PTHR30483:SF6">
    <property type="entry name" value="PERIPLASMIC BINDING PROTEIN OF ABC TRANSPORTER FOR NATURAL AMINO ACIDS"/>
    <property type="match status" value="1"/>
</dbReference>
<sequence length="395" mass="42598">MHKRSLLQFAALAAMAAHVPGALAQSEIRIAHVYSKTGPLEAYGKQTQAGLLMGLEYATGGSMTVAGKKLVLIEKDDQGKPDLGKSLLAAAYSDDKADLAVGPSASGVALAMLPVAEEYKKILIVEPAVADSITGDKWNKYIFRTGRNSSQDAISNAVAIDKPGVTIATLAQDNAFGRDGVKAFKEAVKKGKLVHEEYLPAATTDFTAGAQRLIDRLKDVPGKKVIWIVWAGAGNPFKIADMDLKRYGIEIATGGNILPAMAAYKNLPGMEGATYYYFGIPKNPVNEAMVSMSYKQFKAPPDFFTAGGFSAAMAIVTALKKTGGDTKTNALIKAMEGMSFDTPKGVMTFRKEDHQAMQSMYHFRIKNDPAMAWGVPELVREIKPEEMNVPVRNQR</sequence>
<organism evidence="5 6">
    <name type="scientific">Comamonas brasiliensis</name>
    <dbReference type="NCBI Taxonomy" id="1812482"/>
    <lineage>
        <taxon>Bacteria</taxon>
        <taxon>Pseudomonadati</taxon>
        <taxon>Pseudomonadota</taxon>
        <taxon>Betaproteobacteria</taxon>
        <taxon>Burkholderiales</taxon>
        <taxon>Comamonadaceae</taxon>
        <taxon>Comamonas</taxon>
    </lineage>
</organism>
<evidence type="ECO:0000313" key="5">
    <source>
        <dbReference type="EMBL" id="MBS3017315.1"/>
    </source>
</evidence>
<dbReference type="Pfam" id="PF13458">
    <property type="entry name" value="Peripla_BP_6"/>
    <property type="match status" value="1"/>
</dbReference>
<dbReference type="CDD" id="cd06328">
    <property type="entry name" value="PBP1_SBP-like"/>
    <property type="match status" value="1"/>
</dbReference>
<dbReference type="EMBL" id="JAANES010000001">
    <property type="protein sequence ID" value="MBS3017315.1"/>
    <property type="molecule type" value="Genomic_DNA"/>
</dbReference>
<evidence type="ECO:0000259" key="4">
    <source>
        <dbReference type="Pfam" id="PF13458"/>
    </source>
</evidence>
<evidence type="ECO:0000256" key="1">
    <source>
        <dbReference type="ARBA" id="ARBA00010062"/>
    </source>
</evidence>
<accession>A0ABS5LLD1</accession>
<dbReference type="PANTHER" id="PTHR30483">
    <property type="entry name" value="LEUCINE-SPECIFIC-BINDING PROTEIN"/>
    <property type="match status" value="1"/>
</dbReference>
<dbReference type="RefSeq" id="WP_043008572.1">
    <property type="nucleotide sequence ID" value="NZ_JAANES010000001.1"/>
</dbReference>
<keyword evidence="6" id="KW-1185">Reference proteome</keyword>
<name>A0ABS5LLD1_9BURK</name>
<comment type="similarity">
    <text evidence="1">Belongs to the leucine-binding protein family.</text>
</comment>
<dbReference type="InterPro" id="IPR051010">
    <property type="entry name" value="BCAA_transport"/>
</dbReference>
<comment type="caution">
    <text evidence="5">The sequence shown here is derived from an EMBL/GenBank/DDBJ whole genome shotgun (WGS) entry which is preliminary data.</text>
</comment>
<protein>
    <recommendedName>
        <fullName evidence="4">Leucine-binding protein domain-containing protein</fullName>
    </recommendedName>
</protein>
<evidence type="ECO:0000256" key="3">
    <source>
        <dbReference type="SAM" id="SignalP"/>
    </source>
</evidence>
<dbReference type="InterPro" id="IPR028082">
    <property type="entry name" value="Peripla_BP_I"/>
</dbReference>
<dbReference type="InterPro" id="IPR028081">
    <property type="entry name" value="Leu-bd"/>
</dbReference>
<proteinExistence type="inferred from homology"/>